<dbReference type="SUPFAM" id="SSF54909">
    <property type="entry name" value="Dimeric alpha+beta barrel"/>
    <property type="match status" value="1"/>
</dbReference>
<dbReference type="SUPFAM" id="SSF46785">
    <property type="entry name" value="Winged helix' DNA-binding domain"/>
    <property type="match status" value="1"/>
</dbReference>
<dbReference type="InterPro" id="IPR036388">
    <property type="entry name" value="WH-like_DNA-bd_sf"/>
</dbReference>
<dbReference type="InterPro" id="IPR019885">
    <property type="entry name" value="Tscrpt_reg_HTH_AsnC-type_CS"/>
</dbReference>
<dbReference type="RefSeq" id="WP_084314406.1">
    <property type="nucleotide sequence ID" value="NZ_FNIJ01000004.1"/>
</dbReference>
<dbReference type="PANTHER" id="PTHR30154">
    <property type="entry name" value="LEUCINE-RESPONSIVE REGULATORY PROTEIN"/>
    <property type="match status" value="1"/>
</dbReference>
<dbReference type="Gene3D" id="3.30.70.920">
    <property type="match status" value="1"/>
</dbReference>
<dbReference type="InterPro" id="IPR000485">
    <property type="entry name" value="AsnC-type_HTH_dom"/>
</dbReference>
<organism evidence="5 6">
    <name type="scientific">Pseudomonas jinjuensis</name>
    <dbReference type="NCBI Taxonomy" id="198616"/>
    <lineage>
        <taxon>Bacteria</taxon>
        <taxon>Pseudomonadati</taxon>
        <taxon>Pseudomonadota</taxon>
        <taxon>Gammaproteobacteria</taxon>
        <taxon>Pseudomonadales</taxon>
        <taxon>Pseudomonadaceae</taxon>
        <taxon>Pseudomonas</taxon>
    </lineage>
</organism>
<dbReference type="SMART" id="SM00344">
    <property type="entry name" value="HTH_ASNC"/>
    <property type="match status" value="1"/>
</dbReference>
<evidence type="ECO:0000313" key="5">
    <source>
        <dbReference type="EMBL" id="SDN70208.1"/>
    </source>
</evidence>
<dbReference type="InterPro" id="IPR019887">
    <property type="entry name" value="Tscrpt_reg_AsnC/Lrp_C"/>
</dbReference>
<dbReference type="PROSITE" id="PS50956">
    <property type="entry name" value="HTH_ASNC_2"/>
    <property type="match status" value="1"/>
</dbReference>
<protein>
    <submittedName>
        <fullName evidence="5">DNA-binding transcriptional regulator, Lrp family</fullName>
    </submittedName>
</protein>
<dbReference type="InterPro" id="IPR011008">
    <property type="entry name" value="Dimeric_a/b-barrel"/>
</dbReference>
<dbReference type="PROSITE" id="PS00519">
    <property type="entry name" value="HTH_ASNC_1"/>
    <property type="match status" value="1"/>
</dbReference>
<proteinExistence type="predicted"/>
<dbReference type="Gene3D" id="1.10.10.10">
    <property type="entry name" value="Winged helix-like DNA-binding domain superfamily/Winged helix DNA-binding domain"/>
    <property type="match status" value="1"/>
</dbReference>
<evidence type="ECO:0000256" key="2">
    <source>
        <dbReference type="ARBA" id="ARBA00023125"/>
    </source>
</evidence>
<sequence length="159" mass="17757">MNLDQFDRALLEAVQQDATTSQLELGERVNLSSAAVNRRLKKMGADGVIQRTVAQVNPASLGYTLTVIAEVEVESERLDLLDEMKRSFLACPQVQQCYYVAGECDFVLIMLVRNMEQYTQLTRELFFESNNVKRFRTLVSMSNVKTGLAVPTDGGDGRG</sequence>
<evidence type="ECO:0000259" key="4">
    <source>
        <dbReference type="PROSITE" id="PS50956"/>
    </source>
</evidence>
<keyword evidence="1" id="KW-0805">Transcription regulation</keyword>
<dbReference type="Proteomes" id="UP000242957">
    <property type="component" value="Unassembled WGS sequence"/>
</dbReference>
<dbReference type="InterPro" id="IPR036390">
    <property type="entry name" value="WH_DNA-bd_sf"/>
</dbReference>
<evidence type="ECO:0000313" key="6">
    <source>
        <dbReference type="Proteomes" id="UP000242957"/>
    </source>
</evidence>
<keyword evidence="2 5" id="KW-0238">DNA-binding</keyword>
<name>A0A1H0DJH4_9PSED</name>
<evidence type="ECO:0000256" key="1">
    <source>
        <dbReference type="ARBA" id="ARBA00023015"/>
    </source>
</evidence>
<keyword evidence="6" id="KW-1185">Reference proteome</keyword>
<feature type="domain" description="HTH asnC-type" evidence="4">
    <location>
        <begin position="3"/>
        <end position="64"/>
    </location>
</feature>
<dbReference type="AlphaFoldDB" id="A0A1H0DJH4"/>
<accession>A0A1H0DJH4</accession>
<dbReference type="Pfam" id="PF01037">
    <property type="entry name" value="AsnC_trans_reg"/>
    <property type="match status" value="1"/>
</dbReference>
<evidence type="ECO:0000256" key="3">
    <source>
        <dbReference type="ARBA" id="ARBA00023163"/>
    </source>
</evidence>
<dbReference type="PRINTS" id="PR00033">
    <property type="entry name" value="HTHASNC"/>
</dbReference>
<dbReference type="InterPro" id="IPR019888">
    <property type="entry name" value="Tscrpt_reg_AsnC-like"/>
</dbReference>
<dbReference type="PANTHER" id="PTHR30154:SF34">
    <property type="entry name" value="TRANSCRIPTIONAL REGULATOR AZLB"/>
    <property type="match status" value="1"/>
</dbReference>
<keyword evidence="3" id="KW-0804">Transcription</keyword>
<dbReference type="GO" id="GO:0043200">
    <property type="term" value="P:response to amino acid"/>
    <property type="evidence" value="ECO:0007669"/>
    <property type="project" value="TreeGrafter"/>
</dbReference>
<reference evidence="6" key="1">
    <citation type="submission" date="2016-10" db="EMBL/GenBank/DDBJ databases">
        <authorList>
            <person name="Varghese N."/>
            <person name="Submissions S."/>
        </authorList>
    </citation>
    <scope>NUCLEOTIDE SEQUENCE [LARGE SCALE GENOMIC DNA]</scope>
    <source>
        <strain evidence="6">JCM 21621</strain>
    </source>
</reference>
<dbReference type="OrthoDB" id="8590699at2"/>
<dbReference type="STRING" id="198616.SAMN05216193_104318"/>
<gene>
    <name evidence="5" type="ORF">SAMN05216193_104318</name>
</gene>
<dbReference type="GO" id="GO:0043565">
    <property type="term" value="F:sequence-specific DNA binding"/>
    <property type="evidence" value="ECO:0007669"/>
    <property type="project" value="InterPro"/>
</dbReference>
<dbReference type="GO" id="GO:0005829">
    <property type="term" value="C:cytosol"/>
    <property type="evidence" value="ECO:0007669"/>
    <property type="project" value="TreeGrafter"/>
</dbReference>
<dbReference type="Pfam" id="PF13412">
    <property type="entry name" value="HTH_24"/>
    <property type="match status" value="1"/>
</dbReference>
<dbReference type="EMBL" id="FNIJ01000004">
    <property type="protein sequence ID" value="SDN70208.1"/>
    <property type="molecule type" value="Genomic_DNA"/>
</dbReference>